<gene>
    <name evidence="6" type="ORF">C7B43_09510</name>
</gene>
<dbReference type="PRINTS" id="PR00038">
    <property type="entry name" value="HTHLUXR"/>
</dbReference>
<feature type="transmembrane region" description="Helical" evidence="4">
    <location>
        <begin position="193"/>
        <end position="214"/>
    </location>
</feature>
<keyword evidence="4" id="KW-0472">Membrane</keyword>
<feature type="transmembrane region" description="Helical" evidence="4">
    <location>
        <begin position="296"/>
        <end position="316"/>
    </location>
</feature>
<protein>
    <recommendedName>
        <fullName evidence="5">HTH luxR-type domain-containing protein</fullName>
    </recommendedName>
</protein>
<organism evidence="6 7">
    <name type="scientific">Sulfobacillus benefaciens</name>
    <dbReference type="NCBI Taxonomy" id="453960"/>
    <lineage>
        <taxon>Bacteria</taxon>
        <taxon>Bacillati</taxon>
        <taxon>Bacillota</taxon>
        <taxon>Clostridia</taxon>
        <taxon>Eubacteriales</taxon>
        <taxon>Clostridiales Family XVII. Incertae Sedis</taxon>
        <taxon>Sulfobacillus</taxon>
    </lineage>
</organism>
<feature type="transmembrane region" description="Helical" evidence="4">
    <location>
        <begin position="148"/>
        <end position="167"/>
    </location>
</feature>
<dbReference type="CDD" id="cd06170">
    <property type="entry name" value="LuxR_C_like"/>
    <property type="match status" value="1"/>
</dbReference>
<evidence type="ECO:0000256" key="3">
    <source>
        <dbReference type="ARBA" id="ARBA00023163"/>
    </source>
</evidence>
<keyword evidence="2" id="KW-0238">DNA-binding</keyword>
<feature type="domain" description="HTH luxR-type" evidence="5">
    <location>
        <begin position="387"/>
        <end position="445"/>
    </location>
</feature>
<keyword evidence="1" id="KW-0805">Transcription regulation</keyword>
<name>A0A2T2X354_9FIRM</name>
<keyword evidence="4" id="KW-0812">Transmembrane</keyword>
<dbReference type="Proteomes" id="UP000242699">
    <property type="component" value="Unassembled WGS sequence"/>
</dbReference>
<feature type="transmembrane region" description="Helical" evidence="4">
    <location>
        <begin position="220"/>
        <end position="240"/>
    </location>
</feature>
<evidence type="ECO:0000256" key="4">
    <source>
        <dbReference type="SAM" id="Phobius"/>
    </source>
</evidence>
<feature type="transmembrane region" description="Helical" evidence="4">
    <location>
        <begin position="270"/>
        <end position="289"/>
    </location>
</feature>
<feature type="transmembrane region" description="Helical" evidence="4">
    <location>
        <begin position="15"/>
        <end position="33"/>
    </location>
</feature>
<dbReference type="PANTHER" id="PTHR44688">
    <property type="entry name" value="DNA-BINDING TRANSCRIPTIONAL ACTIVATOR DEVR_DOSR"/>
    <property type="match status" value="1"/>
</dbReference>
<evidence type="ECO:0000256" key="1">
    <source>
        <dbReference type="ARBA" id="ARBA00023015"/>
    </source>
</evidence>
<dbReference type="SMART" id="SM00421">
    <property type="entry name" value="HTH_LUXR"/>
    <property type="match status" value="1"/>
</dbReference>
<accession>A0A2T2X354</accession>
<dbReference type="PANTHER" id="PTHR44688:SF16">
    <property type="entry name" value="DNA-BINDING TRANSCRIPTIONAL ACTIVATOR DEVR_DOSR"/>
    <property type="match status" value="1"/>
</dbReference>
<dbReference type="InterPro" id="IPR016032">
    <property type="entry name" value="Sig_transdc_resp-reg_C-effctor"/>
</dbReference>
<feature type="transmembrane region" description="Helical" evidence="4">
    <location>
        <begin position="40"/>
        <end position="57"/>
    </location>
</feature>
<dbReference type="InterPro" id="IPR036388">
    <property type="entry name" value="WH-like_DNA-bd_sf"/>
</dbReference>
<keyword evidence="3" id="KW-0804">Transcription</keyword>
<dbReference type="Gene3D" id="1.10.10.10">
    <property type="entry name" value="Winged helix-like DNA-binding domain superfamily/Winged helix DNA-binding domain"/>
    <property type="match status" value="1"/>
</dbReference>
<dbReference type="SUPFAM" id="SSF46894">
    <property type="entry name" value="C-terminal effector domain of the bipartite response regulators"/>
    <property type="match status" value="1"/>
</dbReference>
<evidence type="ECO:0000256" key="2">
    <source>
        <dbReference type="ARBA" id="ARBA00023125"/>
    </source>
</evidence>
<dbReference type="Pfam" id="PF00196">
    <property type="entry name" value="GerE"/>
    <property type="match status" value="1"/>
</dbReference>
<dbReference type="AlphaFoldDB" id="A0A2T2X354"/>
<dbReference type="PROSITE" id="PS50043">
    <property type="entry name" value="HTH_LUXR_2"/>
    <property type="match status" value="1"/>
</dbReference>
<dbReference type="GO" id="GO:0006355">
    <property type="term" value="P:regulation of DNA-templated transcription"/>
    <property type="evidence" value="ECO:0007669"/>
    <property type="project" value="InterPro"/>
</dbReference>
<feature type="transmembrane region" description="Helical" evidence="4">
    <location>
        <begin position="247"/>
        <end position="264"/>
    </location>
</feature>
<evidence type="ECO:0000313" key="7">
    <source>
        <dbReference type="Proteomes" id="UP000242699"/>
    </source>
</evidence>
<dbReference type="EMBL" id="PXYT01000018">
    <property type="protein sequence ID" value="PSR28909.1"/>
    <property type="molecule type" value="Genomic_DNA"/>
</dbReference>
<feature type="transmembrane region" description="Helical" evidence="4">
    <location>
        <begin position="328"/>
        <end position="347"/>
    </location>
</feature>
<dbReference type="InterPro" id="IPR000792">
    <property type="entry name" value="Tscrpt_reg_LuxR_C"/>
</dbReference>
<dbReference type="GO" id="GO:0003677">
    <property type="term" value="F:DNA binding"/>
    <property type="evidence" value="ECO:0007669"/>
    <property type="project" value="UniProtKB-KW"/>
</dbReference>
<comment type="caution">
    <text evidence="6">The sequence shown here is derived from an EMBL/GenBank/DDBJ whole genome shotgun (WGS) entry which is preliminary data.</text>
</comment>
<proteinExistence type="predicted"/>
<feature type="transmembrane region" description="Helical" evidence="4">
    <location>
        <begin position="77"/>
        <end position="100"/>
    </location>
</feature>
<evidence type="ECO:0000259" key="5">
    <source>
        <dbReference type="PROSITE" id="PS50043"/>
    </source>
</evidence>
<reference evidence="6 7" key="1">
    <citation type="journal article" date="2014" name="BMC Genomics">
        <title>Comparison of environmental and isolate Sulfobacillus genomes reveals diverse carbon, sulfur, nitrogen, and hydrogen metabolisms.</title>
        <authorList>
            <person name="Justice N.B."/>
            <person name="Norman A."/>
            <person name="Brown C.T."/>
            <person name="Singh A."/>
            <person name="Thomas B.C."/>
            <person name="Banfield J.F."/>
        </authorList>
    </citation>
    <scope>NUCLEOTIDE SEQUENCE [LARGE SCALE GENOMIC DNA]</scope>
    <source>
        <strain evidence="6">AMDSBA1</strain>
    </source>
</reference>
<feature type="transmembrane region" description="Helical" evidence="4">
    <location>
        <begin position="121"/>
        <end position="142"/>
    </location>
</feature>
<keyword evidence="4" id="KW-1133">Transmembrane helix</keyword>
<sequence>MTIWTRARPLYHQSVAAILGIWAITVSAYCLFASPQTIRFPWALLAIMMPILSFFRWPFLKFFDSHRLPIVLSLPLVYIPFSYLILGQSALWVHDIWFLLGIVPLWHKSLGSVTLRTAPRVWVRGWLTALIFVASWGMVTLLHRWPDSNLFIPVITGLCYLPMILAVPRPTPPMPAPAPREGAPRNPVIKMEVLRSGFLSLSLTTVAFGIMLHLPFVPDSLSILTVLVLATGPVFLMGAGMKVRPRVFGYLTIGIIGIAVSLIPTLNAPILTAVFVVAGLALIAWWGTVSSAPESISLPLVRGLGAGILCLVGNRLGEILTLVSRAQVVMLLLFVAILAVPLTASIIRTPFLRRQNEVPETRVSSEPAQLPSLQTQMGETWLGHCGLTPQELKITLLLLQEYSNKDITATLYISINTLKTHLRNIYRKTDTANRRELLSRFHQGNPTPSSKASF</sequence>
<evidence type="ECO:0000313" key="6">
    <source>
        <dbReference type="EMBL" id="PSR28909.1"/>
    </source>
</evidence>